<dbReference type="EMBL" id="JAEAOA010001012">
    <property type="protein sequence ID" value="KAK3599141.1"/>
    <property type="molecule type" value="Genomic_DNA"/>
</dbReference>
<accession>A0AAE0SWD8</accession>
<dbReference type="SUPFAM" id="SSF117839">
    <property type="entry name" value="WWE domain"/>
    <property type="match status" value="1"/>
</dbReference>
<evidence type="ECO:0000256" key="3">
    <source>
        <dbReference type="ARBA" id="ARBA00022490"/>
    </source>
</evidence>
<feature type="domain" description="WWE" evidence="14">
    <location>
        <begin position="478"/>
        <end position="564"/>
    </location>
</feature>
<reference evidence="15" key="3">
    <citation type="submission" date="2023-05" db="EMBL/GenBank/DDBJ databases">
        <authorList>
            <person name="Smith C.H."/>
        </authorList>
    </citation>
    <scope>NUCLEOTIDE SEQUENCE</scope>
    <source>
        <strain evidence="15">CHS0354</strain>
        <tissue evidence="15">Mantle</tissue>
    </source>
</reference>
<name>A0AAE0SWD8_9BIVA</name>
<dbReference type="Gene3D" id="1.20.120.1350">
    <property type="entry name" value="Pneumovirus matrix protein 2 (M2), zinc-binding domain"/>
    <property type="match status" value="1"/>
</dbReference>
<dbReference type="GO" id="GO:1990404">
    <property type="term" value="F:NAD+-protein mono-ADP-ribosyltransferase activity"/>
    <property type="evidence" value="ECO:0007669"/>
    <property type="project" value="TreeGrafter"/>
</dbReference>
<feature type="region of interest" description="Disordered" evidence="12">
    <location>
        <begin position="331"/>
        <end position="370"/>
    </location>
</feature>
<dbReference type="InterPro" id="IPR000571">
    <property type="entry name" value="Znf_CCCH"/>
</dbReference>
<evidence type="ECO:0000313" key="16">
    <source>
        <dbReference type="Proteomes" id="UP001195483"/>
    </source>
</evidence>
<proteinExistence type="inferred from homology"/>
<dbReference type="InterPro" id="IPR037197">
    <property type="entry name" value="WWE_dom_sf"/>
</dbReference>
<evidence type="ECO:0000256" key="5">
    <source>
        <dbReference type="ARBA" id="ARBA00022723"/>
    </source>
</evidence>
<evidence type="ECO:0000256" key="7">
    <source>
        <dbReference type="ARBA" id="ARBA00022771"/>
    </source>
</evidence>
<feature type="region of interest" description="Disordered" evidence="12">
    <location>
        <begin position="292"/>
        <end position="311"/>
    </location>
</feature>
<dbReference type="Pfam" id="PF25261">
    <property type="entry name" value="zf-CCCH_PARP12"/>
    <property type="match status" value="1"/>
</dbReference>
<reference evidence="15" key="2">
    <citation type="journal article" date="2021" name="Genome Biol. Evol.">
        <title>Developing a high-quality reference genome for a parasitic bivalve with doubly uniparental inheritance (Bivalvia: Unionida).</title>
        <authorList>
            <person name="Smith C.H."/>
        </authorList>
    </citation>
    <scope>NUCLEOTIDE SEQUENCE</scope>
    <source>
        <strain evidence="15">CHS0354</strain>
        <tissue evidence="15">Mantle</tissue>
    </source>
</reference>
<evidence type="ECO:0000259" key="13">
    <source>
        <dbReference type="PROSITE" id="PS50103"/>
    </source>
</evidence>
<organism evidence="15 16">
    <name type="scientific">Potamilus streckersoni</name>
    <dbReference type="NCBI Taxonomy" id="2493646"/>
    <lineage>
        <taxon>Eukaryota</taxon>
        <taxon>Metazoa</taxon>
        <taxon>Spiralia</taxon>
        <taxon>Lophotrochozoa</taxon>
        <taxon>Mollusca</taxon>
        <taxon>Bivalvia</taxon>
        <taxon>Autobranchia</taxon>
        <taxon>Heteroconchia</taxon>
        <taxon>Palaeoheterodonta</taxon>
        <taxon>Unionida</taxon>
        <taxon>Unionoidea</taxon>
        <taxon>Unionidae</taxon>
        <taxon>Ambleminae</taxon>
        <taxon>Lampsilini</taxon>
        <taxon>Potamilus</taxon>
    </lineage>
</organism>
<feature type="region of interest" description="Disordered" evidence="12">
    <location>
        <begin position="235"/>
        <end position="275"/>
    </location>
</feature>
<dbReference type="Gene3D" id="3.30.720.50">
    <property type="match status" value="1"/>
</dbReference>
<evidence type="ECO:0000313" key="15">
    <source>
        <dbReference type="EMBL" id="KAK3599141.1"/>
    </source>
</evidence>
<evidence type="ECO:0000256" key="6">
    <source>
        <dbReference type="ARBA" id="ARBA00022737"/>
    </source>
</evidence>
<comment type="similarity">
    <text evidence="10">Belongs to the ARTD/PARP family.</text>
</comment>
<evidence type="ECO:0000256" key="11">
    <source>
        <dbReference type="PROSITE-ProRule" id="PRU00723"/>
    </source>
</evidence>
<reference evidence="15" key="1">
    <citation type="journal article" date="2021" name="Genome Biol. Evol.">
        <title>A High-Quality Reference Genome for a Parasitic Bivalve with Doubly Uniparental Inheritance (Bivalvia: Unionida).</title>
        <authorList>
            <person name="Smith C.H."/>
        </authorList>
    </citation>
    <scope>NUCLEOTIDE SEQUENCE</scope>
    <source>
        <strain evidence="15">CHS0354</strain>
    </source>
</reference>
<dbReference type="GO" id="GO:0003950">
    <property type="term" value="F:NAD+ poly-ADP-ribosyltransferase activity"/>
    <property type="evidence" value="ECO:0007669"/>
    <property type="project" value="TreeGrafter"/>
</dbReference>
<dbReference type="GO" id="GO:0005737">
    <property type="term" value="C:cytoplasm"/>
    <property type="evidence" value="ECO:0007669"/>
    <property type="project" value="UniProtKB-SubCell"/>
</dbReference>
<evidence type="ECO:0000256" key="4">
    <source>
        <dbReference type="ARBA" id="ARBA00022553"/>
    </source>
</evidence>
<dbReference type="Pfam" id="PF02825">
    <property type="entry name" value="WWE"/>
    <property type="match status" value="1"/>
</dbReference>
<keyword evidence="7 11" id="KW-0863">Zinc-finger</keyword>
<evidence type="ECO:0000256" key="12">
    <source>
        <dbReference type="SAM" id="MobiDB-lite"/>
    </source>
</evidence>
<feature type="domain" description="C3H1-type" evidence="13">
    <location>
        <begin position="378"/>
        <end position="405"/>
    </location>
</feature>
<comment type="subcellular location">
    <subcellularLocation>
        <location evidence="2">Cytoplasm</location>
    </subcellularLocation>
    <subcellularLocation>
        <location evidence="1">Nucleus</location>
    </subcellularLocation>
</comment>
<dbReference type="InterPro" id="IPR057602">
    <property type="entry name" value="Zfn-CCCH_PARP12"/>
</dbReference>
<dbReference type="PANTHER" id="PTHR45740">
    <property type="entry name" value="POLY [ADP-RIBOSE] POLYMERASE"/>
    <property type="match status" value="1"/>
</dbReference>
<dbReference type="GO" id="GO:0008270">
    <property type="term" value="F:zinc ion binding"/>
    <property type="evidence" value="ECO:0007669"/>
    <property type="project" value="UniProtKB-KW"/>
</dbReference>
<dbReference type="PROSITE" id="PS50103">
    <property type="entry name" value="ZF_C3H1"/>
    <property type="match status" value="3"/>
</dbReference>
<dbReference type="InterPro" id="IPR004170">
    <property type="entry name" value="WWE_dom"/>
</dbReference>
<comment type="caution">
    <text evidence="15">The sequence shown here is derived from an EMBL/GenBank/DDBJ whole genome shotgun (WGS) entry which is preliminary data.</text>
</comment>
<feature type="compositionally biased region" description="Low complexity" evidence="12">
    <location>
        <begin position="337"/>
        <end position="346"/>
    </location>
</feature>
<evidence type="ECO:0000256" key="9">
    <source>
        <dbReference type="ARBA" id="ARBA00023242"/>
    </source>
</evidence>
<dbReference type="GO" id="GO:0005634">
    <property type="term" value="C:nucleus"/>
    <property type="evidence" value="ECO:0007669"/>
    <property type="project" value="UniProtKB-SubCell"/>
</dbReference>
<evidence type="ECO:0000259" key="14">
    <source>
        <dbReference type="PROSITE" id="PS50918"/>
    </source>
</evidence>
<dbReference type="Proteomes" id="UP001195483">
    <property type="component" value="Unassembled WGS sequence"/>
</dbReference>
<feature type="compositionally biased region" description="Polar residues" evidence="12">
    <location>
        <begin position="361"/>
        <end position="370"/>
    </location>
</feature>
<keyword evidence="6" id="KW-0677">Repeat</keyword>
<dbReference type="PROSITE" id="PS50918">
    <property type="entry name" value="WWE"/>
    <property type="match status" value="1"/>
</dbReference>
<keyword evidence="8 11" id="KW-0862">Zinc</keyword>
<keyword evidence="3" id="KW-0963">Cytoplasm</keyword>
<gene>
    <name evidence="15" type="ORF">CHS0354_016404</name>
</gene>
<keyword evidence="5 11" id="KW-0479">Metal-binding</keyword>
<feature type="domain" description="C3H1-type" evidence="13">
    <location>
        <begin position="59"/>
        <end position="81"/>
    </location>
</feature>
<evidence type="ECO:0000256" key="1">
    <source>
        <dbReference type="ARBA" id="ARBA00004123"/>
    </source>
</evidence>
<dbReference type="PANTHER" id="PTHR45740:SF2">
    <property type="entry name" value="POLY [ADP-RIBOSE] POLYMERASE"/>
    <property type="match status" value="1"/>
</dbReference>
<keyword evidence="9" id="KW-0539">Nucleus</keyword>
<keyword evidence="4" id="KW-0597">Phosphoprotein</keyword>
<feature type="zinc finger region" description="C3H1-type" evidence="11">
    <location>
        <begin position="144"/>
        <end position="166"/>
    </location>
</feature>
<feature type="domain" description="C3H1-type" evidence="13">
    <location>
        <begin position="144"/>
        <end position="166"/>
    </location>
</feature>
<protein>
    <submittedName>
        <fullName evidence="15">Uncharacterized protein</fullName>
    </submittedName>
</protein>
<dbReference type="InterPro" id="IPR051712">
    <property type="entry name" value="ARTD-AVP"/>
</dbReference>
<evidence type="ECO:0000256" key="2">
    <source>
        <dbReference type="ARBA" id="ARBA00004496"/>
    </source>
</evidence>
<keyword evidence="16" id="KW-1185">Reference proteome</keyword>
<sequence length="570" mass="66117">MSQLNKILNSYSDHFALTRISRHQLEVKPQTKIEFCKLHCAKNGHCQGRPIVPCNGLHICKYYIFDNCKFENKCKYGHDLKTEYNMQVRRNYLLDHLKGQELKYLLNLAESRSEITVPRICKFYNVGEGCRYQKHRKPCPHLHICKHYIMDRCSFGQRCKRNHNIFAPDVKETLTRYKININRTPRVILAELRDALSRDEVETNAVSCQGPRTGPGFASKWAMSTPNLAMQNLSFRLSPDSSDNDSDDSSSNGSKGATGGTRRRSPRTMSTSDLKMQCLTLPPLLVYCENDSDKSYSDDNEGASGGATRKSSRAMFTPDLFMQKQSVWSQLDPSYNDSGEGSSSDSEGARRNPSASRRHQSWSNAKNTPNRHLLVNSTQERLICLYYLQGRCGYGRSCRNEHKNMPYQWPIQYQSDGVWEDLDQQDNVEVEFNFSNPNCDDCFCEDRGGRQVHIFFQKMEGMTRDKRKLKIRRLSTVSFVKSSQPFTTRWHWFWQDKRGNWVEYGSKNMTGYHTNIGSNVIEQKYQENPKDQCQFETQCHEYILNFKTMLQQNLATKSMCKVKRHPEHLT</sequence>
<dbReference type="AlphaFoldDB" id="A0AAE0SWD8"/>
<dbReference type="SMART" id="SM00356">
    <property type="entry name" value="ZnF_C3H1"/>
    <property type="match status" value="3"/>
</dbReference>
<feature type="zinc finger region" description="C3H1-type" evidence="11">
    <location>
        <begin position="378"/>
        <end position="405"/>
    </location>
</feature>
<evidence type="ECO:0000256" key="8">
    <source>
        <dbReference type="ARBA" id="ARBA00022833"/>
    </source>
</evidence>
<evidence type="ECO:0000256" key="10">
    <source>
        <dbReference type="ARBA" id="ARBA00024347"/>
    </source>
</evidence>
<feature type="zinc finger region" description="C3H1-type" evidence="11">
    <location>
        <begin position="59"/>
        <end position="81"/>
    </location>
</feature>